<feature type="compositionally biased region" description="Polar residues" evidence="7">
    <location>
        <begin position="307"/>
        <end position="322"/>
    </location>
</feature>
<evidence type="ECO:0000313" key="9">
    <source>
        <dbReference type="EMBL" id="CAK8686317.1"/>
    </source>
</evidence>
<sequence length="709" mass="78387">MVDCSFDELDLDDSDGWLLSEQSGIKRFQHLWNLLIRSNLYASALLSLIEEKQRKQKRKYKKKLKRTLAAKNEANRTRSDGTISDEAQVQSVVRALVERVIKNVDGNHAIHEQPSVNTCHASETADYSVETKVEVQATQQPNESNPETVASDDNSDSDVDEQNISFAESSFIADSGLGTSDIFMAESSVSSSNSQSGSVAESQTMSLQNDNNIAELCSEAEYLRSLRLRRGLCSSPKPPEVKEEVVIEEDMKIELLSPEQKNINTLTSQKTGPFQDPNILPSSQLDKIPSQTSSKEDGPTEHDASDTHSTTAEPTLESSAPSSPEKKTCHKPNSDSCTLLRSNETEDLSLGILKNHLEKCLYQPNRVLCPICNALVGIKTINKHLDICTGSDQRRSALRRRAGPEKDNTVRGKIRRKSLPISDVEEKEVDIHEANSSNESPSLIKNFSSNKTPLQETSQKQVVASDCFQATEAATVLQCNDTQTNLEGSVSMNDCTEIKVQKKSAVKLEDNNQLIDSNHHQVQEIKDNQEKEDQRIGDEGKSEVEVENQNVNTKDTSHGNKIPDFVESDNDEDTVVSGMPTGMESIKSALVKAVTGNEGLNEFMAQAAASAKMAAAEELEKMNSSSQSGAVKMKDRSKTVASRHVDDFETSESEPEQEETQDIASHAPVRRSIRSTRSKISYREMNSSEDDGTTEQEVNWQNHFNFAAL</sequence>
<keyword evidence="1" id="KW-0479">Metal-binding</keyword>
<feature type="compositionally biased region" description="Basic and acidic residues" evidence="7">
    <location>
        <begin position="294"/>
        <end position="306"/>
    </location>
</feature>
<gene>
    <name evidence="9" type="ORF">CVLEPA_LOCUS18265</name>
</gene>
<comment type="caution">
    <text evidence="9">The sequence shown here is derived from an EMBL/GenBank/DDBJ whole genome shotgun (WGS) entry which is preliminary data.</text>
</comment>
<protein>
    <recommendedName>
        <fullName evidence="8">UBZ4-type domain-containing protein</fullName>
    </recommendedName>
</protein>
<feature type="domain" description="UBZ4-type" evidence="8">
    <location>
        <begin position="366"/>
        <end position="393"/>
    </location>
</feature>
<evidence type="ECO:0000256" key="4">
    <source>
        <dbReference type="ARBA" id="ARBA00022833"/>
    </source>
</evidence>
<dbReference type="PROSITE" id="PS51908">
    <property type="entry name" value="ZF_UBZ4"/>
    <property type="match status" value="1"/>
</dbReference>
<feature type="region of interest" description="Disordered" evidence="7">
    <location>
        <begin position="266"/>
        <end position="338"/>
    </location>
</feature>
<dbReference type="EMBL" id="CAWYQH010000102">
    <property type="protein sequence ID" value="CAK8686317.1"/>
    <property type="molecule type" value="Genomic_DNA"/>
</dbReference>
<keyword evidence="5 6" id="KW-0234">DNA repair</keyword>
<evidence type="ECO:0000256" key="3">
    <source>
        <dbReference type="ARBA" id="ARBA00022771"/>
    </source>
</evidence>
<feature type="compositionally biased region" description="Basic and acidic residues" evidence="7">
    <location>
        <begin position="632"/>
        <end position="647"/>
    </location>
</feature>
<evidence type="ECO:0000313" key="10">
    <source>
        <dbReference type="Proteomes" id="UP001642483"/>
    </source>
</evidence>
<keyword evidence="10" id="KW-1185">Reference proteome</keyword>
<keyword evidence="2 6" id="KW-0227">DNA damage</keyword>
<feature type="compositionally biased region" description="Polar residues" evidence="7">
    <location>
        <begin position="280"/>
        <end position="293"/>
    </location>
</feature>
<feature type="region of interest" description="Disordered" evidence="7">
    <location>
        <begin position="392"/>
        <end position="411"/>
    </location>
</feature>
<evidence type="ECO:0000256" key="5">
    <source>
        <dbReference type="ARBA" id="ARBA00023204"/>
    </source>
</evidence>
<evidence type="ECO:0000256" key="7">
    <source>
        <dbReference type="SAM" id="MobiDB-lite"/>
    </source>
</evidence>
<accession>A0ABP0G398</accession>
<keyword evidence="4" id="KW-0862">Zinc</keyword>
<feature type="compositionally biased region" description="Basic residues" evidence="7">
    <location>
        <begin position="668"/>
        <end position="677"/>
    </location>
</feature>
<evidence type="ECO:0000256" key="6">
    <source>
        <dbReference type="PROSITE-ProRule" id="PRU01256"/>
    </source>
</evidence>
<dbReference type="InterPro" id="IPR006642">
    <property type="entry name" value="Rad18_UBZ4"/>
</dbReference>
<evidence type="ECO:0000256" key="2">
    <source>
        <dbReference type="ARBA" id="ARBA00022763"/>
    </source>
</evidence>
<proteinExistence type="predicted"/>
<keyword evidence="3 6" id="KW-0863">Zinc-finger</keyword>
<dbReference type="SMART" id="SM00734">
    <property type="entry name" value="ZnF_Rad18"/>
    <property type="match status" value="1"/>
</dbReference>
<feature type="compositionally biased region" description="Acidic residues" evidence="7">
    <location>
        <begin position="648"/>
        <end position="661"/>
    </location>
</feature>
<feature type="region of interest" description="Disordered" evidence="7">
    <location>
        <begin position="517"/>
        <end position="544"/>
    </location>
</feature>
<name>A0ABP0G398_CLALP</name>
<dbReference type="Proteomes" id="UP001642483">
    <property type="component" value="Unassembled WGS sequence"/>
</dbReference>
<reference evidence="9 10" key="1">
    <citation type="submission" date="2024-02" db="EMBL/GenBank/DDBJ databases">
        <authorList>
            <person name="Daric V."/>
            <person name="Darras S."/>
        </authorList>
    </citation>
    <scope>NUCLEOTIDE SEQUENCE [LARGE SCALE GENOMIC DNA]</scope>
</reference>
<organism evidence="9 10">
    <name type="scientific">Clavelina lepadiformis</name>
    <name type="common">Light-bulb sea squirt</name>
    <name type="synonym">Ascidia lepadiformis</name>
    <dbReference type="NCBI Taxonomy" id="159417"/>
    <lineage>
        <taxon>Eukaryota</taxon>
        <taxon>Metazoa</taxon>
        <taxon>Chordata</taxon>
        <taxon>Tunicata</taxon>
        <taxon>Ascidiacea</taxon>
        <taxon>Aplousobranchia</taxon>
        <taxon>Clavelinidae</taxon>
        <taxon>Clavelina</taxon>
    </lineage>
</organism>
<feature type="region of interest" description="Disordered" evidence="7">
    <location>
        <begin position="134"/>
        <end position="160"/>
    </location>
</feature>
<feature type="compositionally biased region" description="Polar residues" evidence="7">
    <location>
        <begin position="136"/>
        <end position="148"/>
    </location>
</feature>
<feature type="region of interest" description="Disordered" evidence="7">
    <location>
        <begin position="619"/>
        <end position="698"/>
    </location>
</feature>
<evidence type="ECO:0000259" key="8">
    <source>
        <dbReference type="PROSITE" id="PS51908"/>
    </source>
</evidence>
<evidence type="ECO:0000256" key="1">
    <source>
        <dbReference type="ARBA" id="ARBA00022723"/>
    </source>
</evidence>